<dbReference type="EMBL" id="RSCJ01000011">
    <property type="protein sequence ID" value="RUR80132.1"/>
    <property type="molecule type" value="Genomic_DNA"/>
</dbReference>
<name>A0A3S1AHQ0_CHLFR</name>
<organism evidence="1 2">
    <name type="scientific">Chlorogloeopsis fritschii PCC 6912</name>
    <dbReference type="NCBI Taxonomy" id="211165"/>
    <lineage>
        <taxon>Bacteria</taxon>
        <taxon>Bacillati</taxon>
        <taxon>Cyanobacteriota</taxon>
        <taxon>Cyanophyceae</taxon>
        <taxon>Nostocales</taxon>
        <taxon>Chlorogloeopsidaceae</taxon>
        <taxon>Chlorogloeopsis</taxon>
    </lineage>
</organism>
<keyword evidence="2" id="KW-1185">Reference proteome</keyword>
<reference evidence="1 2" key="1">
    <citation type="journal article" date="2019" name="Genome Biol. Evol.">
        <title>Day and night: Metabolic profiles and evolutionary relationships of six axenic non-marine cyanobacteria.</title>
        <authorList>
            <person name="Will S.E."/>
            <person name="Henke P."/>
            <person name="Boedeker C."/>
            <person name="Huang S."/>
            <person name="Brinkmann H."/>
            <person name="Rohde M."/>
            <person name="Jarek M."/>
            <person name="Friedl T."/>
            <person name="Seufert S."/>
            <person name="Schumacher M."/>
            <person name="Overmann J."/>
            <person name="Neumann-Schaal M."/>
            <person name="Petersen J."/>
        </authorList>
    </citation>
    <scope>NUCLEOTIDE SEQUENCE [LARGE SCALE GENOMIC DNA]</scope>
    <source>
        <strain evidence="1 2">PCC 6912</strain>
    </source>
</reference>
<dbReference type="InterPro" id="IPR021527">
    <property type="entry name" value="DUF2795"/>
</dbReference>
<proteinExistence type="predicted"/>
<sequence>MTDLNLVQLQKNLNEVAYPISKKDLIMRAEEKGFDEKVLRVLKQIPIKDYETPAAVNQAINNIA</sequence>
<dbReference type="Pfam" id="PF11387">
    <property type="entry name" value="DUF2795"/>
    <property type="match status" value="1"/>
</dbReference>
<dbReference type="AlphaFoldDB" id="A0A3S1AHQ0"/>
<accession>A0A3S1AHQ0</accession>
<gene>
    <name evidence="1" type="ORF">PCC6912_29920</name>
</gene>
<evidence type="ECO:0000313" key="1">
    <source>
        <dbReference type="EMBL" id="RUR80132.1"/>
    </source>
</evidence>
<dbReference type="Proteomes" id="UP000268857">
    <property type="component" value="Unassembled WGS sequence"/>
</dbReference>
<evidence type="ECO:0000313" key="2">
    <source>
        <dbReference type="Proteomes" id="UP000268857"/>
    </source>
</evidence>
<evidence type="ECO:0008006" key="3">
    <source>
        <dbReference type="Google" id="ProtNLM"/>
    </source>
</evidence>
<comment type="caution">
    <text evidence="1">The sequence shown here is derived from an EMBL/GenBank/DDBJ whole genome shotgun (WGS) entry which is preliminary data.</text>
</comment>
<dbReference type="RefSeq" id="WP_016873796.1">
    <property type="nucleotide sequence ID" value="NZ_AJLN01000050.1"/>
</dbReference>
<dbReference type="OrthoDB" id="489926at2"/>
<protein>
    <recommendedName>
        <fullName evidence="3">DUF2795 domain-containing protein</fullName>
    </recommendedName>
</protein>